<reference evidence="2" key="2">
    <citation type="journal article" date="2019" name="IMA Fungus">
        <title>Genome sequencing and comparison of five Tilletia species to identify candidate genes for the detection of regulated species infecting wheat.</title>
        <authorList>
            <person name="Nguyen H.D.T."/>
            <person name="Sultana T."/>
            <person name="Kesanakurti P."/>
            <person name="Hambleton S."/>
        </authorList>
    </citation>
    <scope>NUCLEOTIDE SEQUENCE</scope>
    <source>
        <strain evidence="2">DAOMC 236416</strain>
    </source>
</reference>
<dbReference type="EMBL" id="LWDF02001451">
    <property type="protein sequence ID" value="KAE8238700.1"/>
    <property type="molecule type" value="Genomic_DNA"/>
</dbReference>
<keyword evidence="3" id="KW-1185">Reference proteome</keyword>
<evidence type="ECO:0000313" key="2">
    <source>
        <dbReference type="EMBL" id="KAE8238700.1"/>
    </source>
</evidence>
<protein>
    <submittedName>
        <fullName evidence="2">Uncharacterized protein</fullName>
    </submittedName>
</protein>
<feature type="region of interest" description="Disordered" evidence="1">
    <location>
        <begin position="115"/>
        <end position="201"/>
    </location>
</feature>
<feature type="region of interest" description="Disordered" evidence="1">
    <location>
        <begin position="1"/>
        <end position="24"/>
    </location>
</feature>
<dbReference type="AlphaFoldDB" id="A0A8T8SEZ5"/>
<proteinExistence type="predicted"/>
<comment type="caution">
    <text evidence="2">The sequence shown here is derived from an EMBL/GenBank/DDBJ whole genome shotgun (WGS) entry which is preliminary data.</text>
</comment>
<feature type="region of interest" description="Disordered" evidence="1">
    <location>
        <begin position="216"/>
        <end position="293"/>
    </location>
</feature>
<name>A0A8T8SEZ5_9BASI</name>
<accession>A0A8T8SEZ5</accession>
<evidence type="ECO:0000313" key="3">
    <source>
        <dbReference type="Proteomes" id="UP000077521"/>
    </source>
</evidence>
<feature type="non-terminal residue" evidence="2">
    <location>
        <position position="1"/>
    </location>
</feature>
<feature type="compositionally biased region" description="Basic and acidic residues" evidence="1">
    <location>
        <begin position="248"/>
        <end position="282"/>
    </location>
</feature>
<sequence length="293" mass="31836">SRAVRDSDGKTNSTGGKSISAAGEFGRAIGRLGRQDAGYGTTRSTARTDWVGKGCQGTFLFPQLERQDGGRLGHDEKVMIKRDLSRTACLGRRDEDLGRSRRSIIDVSPGGIRVGAMGVGSRPDTNRDGWAGASRQQTTDFVRRRRAFREKGPYGQRARAACNSDGKMNNTVGTSISPTLRAGRRDTRTWDGPGGRRSIMWPLEGVRDKLQGLTDHGSWRAKSQACPPVRKDQRPQPLKGGSGTVPQDPHDSGDGRRFGKRTDVLRRNEGQSRVGAVDRDQDPPPTEAAGSAR</sequence>
<evidence type="ECO:0000256" key="1">
    <source>
        <dbReference type="SAM" id="MobiDB-lite"/>
    </source>
</evidence>
<reference evidence="2" key="1">
    <citation type="submission" date="2016-04" db="EMBL/GenBank/DDBJ databases">
        <authorList>
            <person name="Nguyen H.D."/>
            <person name="Samba Siva P."/>
            <person name="Cullis J."/>
            <person name="Levesque C.A."/>
            <person name="Hambleton S."/>
        </authorList>
    </citation>
    <scope>NUCLEOTIDE SEQUENCE</scope>
    <source>
        <strain evidence="2">DAOMC 236416</strain>
    </source>
</reference>
<feature type="compositionally biased region" description="Polar residues" evidence="1">
    <location>
        <begin position="166"/>
        <end position="178"/>
    </location>
</feature>
<gene>
    <name evidence="2" type="ORF">A4X13_0g8415</name>
</gene>
<organism evidence="2 3">
    <name type="scientific">Tilletia indica</name>
    <dbReference type="NCBI Taxonomy" id="43049"/>
    <lineage>
        <taxon>Eukaryota</taxon>
        <taxon>Fungi</taxon>
        <taxon>Dikarya</taxon>
        <taxon>Basidiomycota</taxon>
        <taxon>Ustilaginomycotina</taxon>
        <taxon>Exobasidiomycetes</taxon>
        <taxon>Tilletiales</taxon>
        <taxon>Tilletiaceae</taxon>
        <taxon>Tilletia</taxon>
    </lineage>
</organism>
<dbReference type="Proteomes" id="UP000077521">
    <property type="component" value="Unassembled WGS sequence"/>
</dbReference>